<proteinExistence type="inferred from homology"/>
<dbReference type="GO" id="GO:0016491">
    <property type="term" value="F:oxidoreductase activity"/>
    <property type="evidence" value="ECO:0007669"/>
    <property type="project" value="UniProtKB-KW"/>
</dbReference>
<dbReference type="OrthoDB" id="2121828at2759"/>
<feature type="domain" description="Plastocyanin-like" evidence="8">
    <location>
        <begin position="166"/>
        <end position="307"/>
    </location>
</feature>
<evidence type="ECO:0000256" key="2">
    <source>
        <dbReference type="ARBA" id="ARBA00022723"/>
    </source>
</evidence>
<dbReference type="InterPro" id="IPR001117">
    <property type="entry name" value="Cu-oxidase_2nd"/>
</dbReference>
<dbReference type="PROSITE" id="PS00079">
    <property type="entry name" value="MULTICOPPER_OXIDASE1"/>
    <property type="match status" value="1"/>
</dbReference>
<dbReference type="Pfam" id="PF00394">
    <property type="entry name" value="Cu-oxidase"/>
    <property type="match status" value="1"/>
</dbReference>
<keyword evidence="12" id="KW-1185">Reference proteome</keyword>
<keyword evidence="3" id="KW-0560">Oxidoreductase</keyword>
<feature type="chain" id="PRO_5012066539" evidence="7">
    <location>
        <begin position="20"/>
        <end position="524"/>
    </location>
</feature>
<gene>
    <name evidence="11" type="ORF">AMATHDRAFT_77109</name>
</gene>
<dbReference type="PANTHER" id="PTHR11709">
    <property type="entry name" value="MULTI-COPPER OXIDASE"/>
    <property type="match status" value="1"/>
</dbReference>
<dbReference type="SMR" id="A0A2A9NJ04"/>
<dbReference type="AlphaFoldDB" id="A0A2A9NJ04"/>
<dbReference type="GO" id="GO:0005507">
    <property type="term" value="F:copper ion binding"/>
    <property type="evidence" value="ECO:0007669"/>
    <property type="project" value="InterPro"/>
</dbReference>
<dbReference type="EMBL" id="KZ302100">
    <property type="protein sequence ID" value="PFH47643.1"/>
    <property type="molecule type" value="Genomic_DNA"/>
</dbReference>
<evidence type="ECO:0000256" key="5">
    <source>
        <dbReference type="ARBA" id="ARBA00023157"/>
    </source>
</evidence>
<evidence type="ECO:0000256" key="1">
    <source>
        <dbReference type="ARBA" id="ARBA00010609"/>
    </source>
</evidence>
<feature type="domain" description="Plastocyanin-like" evidence="10">
    <location>
        <begin position="54"/>
        <end position="154"/>
    </location>
</feature>
<dbReference type="PANTHER" id="PTHR11709:SF511">
    <property type="entry name" value="LACCASE"/>
    <property type="match status" value="1"/>
</dbReference>
<evidence type="ECO:0000313" key="12">
    <source>
        <dbReference type="Proteomes" id="UP000242287"/>
    </source>
</evidence>
<dbReference type="InterPro" id="IPR011706">
    <property type="entry name" value="Cu-oxidase_C"/>
</dbReference>
<evidence type="ECO:0000259" key="10">
    <source>
        <dbReference type="Pfam" id="PF07732"/>
    </source>
</evidence>
<dbReference type="Pfam" id="PF07731">
    <property type="entry name" value="Cu-oxidase_2"/>
    <property type="match status" value="1"/>
</dbReference>
<dbReference type="InterPro" id="IPR008972">
    <property type="entry name" value="Cupredoxin"/>
</dbReference>
<dbReference type="InterPro" id="IPR045087">
    <property type="entry name" value="Cu-oxidase_fam"/>
</dbReference>
<dbReference type="Proteomes" id="UP000242287">
    <property type="component" value="Unassembled WGS sequence"/>
</dbReference>
<keyword evidence="4" id="KW-0186">Copper</keyword>
<keyword evidence="2" id="KW-0479">Metal-binding</keyword>
<evidence type="ECO:0000259" key="9">
    <source>
        <dbReference type="Pfam" id="PF07731"/>
    </source>
</evidence>
<evidence type="ECO:0000256" key="7">
    <source>
        <dbReference type="SAM" id="SignalP"/>
    </source>
</evidence>
<dbReference type="CDD" id="cd13903">
    <property type="entry name" value="CuRO_3_Tv-LCC_like"/>
    <property type="match status" value="1"/>
</dbReference>
<keyword evidence="5" id="KW-1015">Disulfide bond</keyword>
<dbReference type="Gene3D" id="2.60.40.420">
    <property type="entry name" value="Cupredoxins - blue copper proteins"/>
    <property type="match status" value="3"/>
</dbReference>
<sequence>MRPSLSLWTLGLFLSSTQAAIGPSGGLYIANKQISPDGFARSTVLAGKTSDDLSFPGPVITGNKGDSFKLNVTDALTDPQMMRATSIHWHGIHVEKSPWADGASGVTQCPIIPGDSFLYQFTVPDQAGTYWYHSHYSLQYCDGLRGAFVIYDPDDPHRFLYDVDDESTIITLADWFHIPGSQVEPTASPNSTLINGQGRYPGGPNADLAIINVVPGKRYRFRLISMSCDPDYVFSIDGHTMWVIETDGVTVLPSEVDSIRIFAGQRYSFIFEANQPVNNYWIRALPNKGPRGFKNGINSAILRYAGAPTEEPTTTPMSHTPALKDTGLIPWSNPGAPGGHHPGGGDVTINLEFGFLPDLHKFTVNGVQYESPSVPVLLQILNGARSVKDITPQGVVYTLPRDKVIEVVMKNNAAGSPHPIHLHGHTFDVIQGAGETTYNFINPIRRDVVSGGKVGDTVIIRFTTDNAGPWILHCHIDRHMEHGFAVIFVEDTPTLADETVPPAWKELCPRFANFSGDSEQTMGM</sequence>
<dbReference type="InterPro" id="IPR033138">
    <property type="entry name" value="Cu_oxidase_CS"/>
</dbReference>
<dbReference type="SUPFAM" id="SSF49503">
    <property type="entry name" value="Cupredoxins"/>
    <property type="match status" value="3"/>
</dbReference>
<keyword evidence="7" id="KW-0732">Signal</keyword>
<dbReference type="FunFam" id="2.60.40.420:FF:000045">
    <property type="entry name" value="Laccase 2"/>
    <property type="match status" value="1"/>
</dbReference>
<feature type="signal peptide" evidence="7">
    <location>
        <begin position="1"/>
        <end position="19"/>
    </location>
</feature>
<comment type="similarity">
    <text evidence="1">Belongs to the multicopper oxidase family.</text>
</comment>
<dbReference type="STRING" id="703135.A0A2A9NJ04"/>
<evidence type="ECO:0000256" key="4">
    <source>
        <dbReference type="ARBA" id="ARBA00023008"/>
    </source>
</evidence>
<evidence type="ECO:0000313" key="11">
    <source>
        <dbReference type="EMBL" id="PFH47643.1"/>
    </source>
</evidence>
<feature type="domain" description="Plastocyanin-like" evidence="9">
    <location>
        <begin position="371"/>
        <end position="492"/>
    </location>
</feature>
<organism evidence="11 12">
    <name type="scientific">Amanita thiersii Skay4041</name>
    <dbReference type="NCBI Taxonomy" id="703135"/>
    <lineage>
        <taxon>Eukaryota</taxon>
        <taxon>Fungi</taxon>
        <taxon>Dikarya</taxon>
        <taxon>Basidiomycota</taxon>
        <taxon>Agaricomycotina</taxon>
        <taxon>Agaricomycetes</taxon>
        <taxon>Agaricomycetidae</taxon>
        <taxon>Agaricales</taxon>
        <taxon>Pluteineae</taxon>
        <taxon>Amanitaceae</taxon>
        <taxon>Amanita</taxon>
    </lineage>
</organism>
<protein>
    <submittedName>
        <fullName evidence="11">Multicopper oxidase</fullName>
    </submittedName>
</protein>
<evidence type="ECO:0000259" key="8">
    <source>
        <dbReference type="Pfam" id="PF00394"/>
    </source>
</evidence>
<dbReference type="InterPro" id="IPR011707">
    <property type="entry name" value="Cu-oxidase-like_N"/>
</dbReference>
<reference evidence="11 12" key="1">
    <citation type="submission" date="2014-02" db="EMBL/GenBank/DDBJ databases">
        <title>Transposable element dynamics among asymbiotic and ectomycorrhizal Amanita fungi.</title>
        <authorList>
            <consortium name="DOE Joint Genome Institute"/>
            <person name="Hess J."/>
            <person name="Skrede I."/>
            <person name="Wolfe B."/>
            <person name="LaButti K."/>
            <person name="Ohm R.A."/>
            <person name="Grigoriev I.V."/>
            <person name="Pringle A."/>
        </authorList>
    </citation>
    <scope>NUCLEOTIDE SEQUENCE [LARGE SCALE GENOMIC DNA]</scope>
    <source>
        <strain evidence="11 12">SKay4041</strain>
    </source>
</reference>
<name>A0A2A9NJ04_9AGAR</name>
<keyword evidence="6" id="KW-0325">Glycoprotein</keyword>
<evidence type="ECO:0000256" key="6">
    <source>
        <dbReference type="ARBA" id="ARBA00023180"/>
    </source>
</evidence>
<accession>A0A2A9NJ04</accession>
<evidence type="ECO:0000256" key="3">
    <source>
        <dbReference type="ARBA" id="ARBA00023002"/>
    </source>
</evidence>
<dbReference type="Pfam" id="PF07732">
    <property type="entry name" value="Cu-oxidase_3"/>
    <property type="match status" value="1"/>
</dbReference>